<dbReference type="InterPro" id="IPR037523">
    <property type="entry name" value="VOC_core"/>
</dbReference>
<organism evidence="2 3">
    <name type="scientific">Actinacidiphila glaucinigra</name>
    <dbReference type="NCBI Taxonomy" id="235986"/>
    <lineage>
        <taxon>Bacteria</taxon>
        <taxon>Bacillati</taxon>
        <taxon>Actinomycetota</taxon>
        <taxon>Actinomycetes</taxon>
        <taxon>Kitasatosporales</taxon>
        <taxon>Streptomycetaceae</taxon>
        <taxon>Actinacidiphila</taxon>
    </lineage>
</organism>
<gene>
    <name evidence="2" type="ORF">SAMN05216252_101734</name>
</gene>
<feature type="domain" description="VOC" evidence="1">
    <location>
        <begin position="8"/>
        <end position="130"/>
    </location>
</feature>
<dbReference type="EMBL" id="FZOF01000001">
    <property type="protein sequence ID" value="SNR89770.1"/>
    <property type="molecule type" value="Genomic_DNA"/>
</dbReference>
<evidence type="ECO:0000259" key="1">
    <source>
        <dbReference type="PROSITE" id="PS51819"/>
    </source>
</evidence>
<keyword evidence="3" id="KW-1185">Reference proteome</keyword>
<dbReference type="InterPro" id="IPR029068">
    <property type="entry name" value="Glyas_Bleomycin-R_OHBP_Dase"/>
</dbReference>
<dbReference type="PANTHER" id="PTHR34109:SF1">
    <property type="entry name" value="VOC DOMAIN-CONTAINING PROTEIN"/>
    <property type="match status" value="1"/>
</dbReference>
<proteinExistence type="predicted"/>
<dbReference type="Pfam" id="PF00903">
    <property type="entry name" value="Glyoxalase"/>
    <property type="match status" value="1"/>
</dbReference>
<dbReference type="InterPro" id="IPR004360">
    <property type="entry name" value="Glyas_Fos-R_dOase_dom"/>
</dbReference>
<dbReference type="RefSeq" id="WP_179279642.1">
    <property type="nucleotide sequence ID" value="NZ_FZOF01000001.1"/>
</dbReference>
<protein>
    <submittedName>
        <fullName evidence="2">Uncharacterized conserved protein PhnB, glyoxalase superfamily</fullName>
    </submittedName>
</protein>
<accession>A0A239A2I4</accession>
<dbReference type="SUPFAM" id="SSF54593">
    <property type="entry name" value="Glyoxalase/Bleomycin resistance protein/Dihydroxybiphenyl dioxygenase"/>
    <property type="match status" value="1"/>
</dbReference>
<dbReference type="PANTHER" id="PTHR34109">
    <property type="entry name" value="BNAUNNG04460D PROTEIN-RELATED"/>
    <property type="match status" value="1"/>
</dbReference>
<sequence length="136" mass="14478">MAAEATAPTVCPTLRYKDAKAAVAFLKEAFGFTEVAVYEGEDGTVEHAELAYGNGVVMLGSERSGTAFSRIASDLGAASVYVAVEDTDAHHERAVVAGAEVVLPLTDQDYGSRDYTARDPEGNLWSFGTYVPRIPE</sequence>
<evidence type="ECO:0000313" key="2">
    <source>
        <dbReference type="EMBL" id="SNR89770.1"/>
    </source>
</evidence>
<name>A0A239A2I4_9ACTN</name>
<dbReference type="CDD" id="cd08355">
    <property type="entry name" value="TioX_like"/>
    <property type="match status" value="1"/>
</dbReference>
<dbReference type="Gene3D" id="3.30.720.120">
    <property type="match status" value="1"/>
</dbReference>
<dbReference type="Proteomes" id="UP000198280">
    <property type="component" value="Unassembled WGS sequence"/>
</dbReference>
<evidence type="ECO:0000313" key="3">
    <source>
        <dbReference type="Proteomes" id="UP000198280"/>
    </source>
</evidence>
<dbReference type="Gene3D" id="3.30.720.110">
    <property type="match status" value="1"/>
</dbReference>
<dbReference type="PROSITE" id="PS51819">
    <property type="entry name" value="VOC"/>
    <property type="match status" value="1"/>
</dbReference>
<reference evidence="2 3" key="1">
    <citation type="submission" date="2017-06" db="EMBL/GenBank/DDBJ databases">
        <authorList>
            <person name="Kim H.J."/>
            <person name="Triplett B.A."/>
        </authorList>
    </citation>
    <scope>NUCLEOTIDE SEQUENCE [LARGE SCALE GENOMIC DNA]</scope>
    <source>
        <strain evidence="2 3">CGMCC 4.1858</strain>
    </source>
</reference>
<dbReference type="AlphaFoldDB" id="A0A239A2I4"/>